<dbReference type="PANTHER" id="PTHR34365:SF7">
    <property type="entry name" value="GLYCINE-RICH DOMAIN-CONTAINING PROTEIN 1"/>
    <property type="match status" value="1"/>
</dbReference>
<feature type="region of interest" description="Disordered" evidence="1">
    <location>
        <begin position="747"/>
        <end position="766"/>
    </location>
</feature>
<comment type="caution">
    <text evidence="2">The sequence shown here is derived from an EMBL/GenBank/DDBJ whole genome shotgun (WGS) entry which is preliminary data.</text>
</comment>
<dbReference type="Proteomes" id="UP000613580">
    <property type="component" value="Unassembled WGS sequence"/>
</dbReference>
<feature type="compositionally biased region" description="Polar residues" evidence="1">
    <location>
        <begin position="754"/>
        <end position="765"/>
    </location>
</feature>
<organism evidence="2 3">
    <name type="scientific">Mycena chlorophos</name>
    <name type="common">Agaric fungus</name>
    <name type="synonym">Agaricus chlorophos</name>
    <dbReference type="NCBI Taxonomy" id="658473"/>
    <lineage>
        <taxon>Eukaryota</taxon>
        <taxon>Fungi</taxon>
        <taxon>Dikarya</taxon>
        <taxon>Basidiomycota</taxon>
        <taxon>Agaricomycotina</taxon>
        <taxon>Agaricomycetes</taxon>
        <taxon>Agaricomycetidae</taxon>
        <taxon>Agaricales</taxon>
        <taxon>Marasmiineae</taxon>
        <taxon>Mycenaceae</taxon>
        <taxon>Mycena</taxon>
    </lineage>
</organism>
<feature type="compositionally biased region" description="Pro residues" evidence="1">
    <location>
        <begin position="644"/>
        <end position="659"/>
    </location>
</feature>
<dbReference type="EMBL" id="JACAZE010000011">
    <property type="protein sequence ID" value="KAF7304485.1"/>
    <property type="molecule type" value="Genomic_DNA"/>
</dbReference>
<evidence type="ECO:0000256" key="1">
    <source>
        <dbReference type="SAM" id="MobiDB-lite"/>
    </source>
</evidence>
<reference evidence="2" key="1">
    <citation type="submission" date="2020-05" db="EMBL/GenBank/DDBJ databases">
        <title>Mycena genomes resolve the evolution of fungal bioluminescence.</title>
        <authorList>
            <person name="Tsai I.J."/>
        </authorList>
    </citation>
    <scope>NUCLEOTIDE SEQUENCE</scope>
    <source>
        <strain evidence="2">110903Hualien_Pintung</strain>
    </source>
</reference>
<dbReference type="OrthoDB" id="2684236at2759"/>
<accession>A0A8H6SSW2</accession>
<keyword evidence="3" id="KW-1185">Reference proteome</keyword>
<feature type="compositionally biased region" description="Gly residues" evidence="1">
    <location>
        <begin position="677"/>
        <end position="686"/>
    </location>
</feature>
<feature type="compositionally biased region" description="Low complexity" evidence="1">
    <location>
        <begin position="664"/>
        <end position="676"/>
    </location>
</feature>
<proteinExistence type="predicted"/>
<dbReference type="PANTHER" id="PTHR34365">
    <property type="entry name" value="ENOLASE (DUF1399)"/>
    <property type="match status" value="1"/>
</dbReference>
<name>A0A8H6SSW2_MYCCL</name>
<dbReference type="AlphaFoldDB" id="A0A8H6SSW2"/>
<dbReference type="Pfam" id="PF07173">
    <property type="entry name" value="GRDP-like"/>
    <property type="match status" value="1"/>
</dbReference>
<feature type="region of interest" description="Disordered" evidence="1">
    <location>
        <begin position="490"/>
        <end position="522"/>
    </location>
</feature>
<sequence>MPAPPADSPLATFYVGGKETQPFVTVDQLKDHLALLQAFAELRARVQNTSAKDLGIDYFPPETEKERRWSVFVGFAVERFERWCLALTAKDAESGIAAILPPLDVLMVWHTYLLNPGWYAEDCLRIKALHGLWEAGKSLSASLGNGLASLVRANSTGAALQDNVLSWVRLTDTPFDPFEAIESMSAAGKTVECVKCGTPNTTPYLTADGTGYLQLRFDRICTKPTNDCFHHITHADLAMAKLAKDLALPNTNQPDSVLAGTLYTPGNTRNLAHAIAVKDRLILFKNPKPENPVTARAFMHHAQWQFSQLKSKMFTLLKEEKRIAERISNAYTDGRIFSVELVSAVLRQGGFVSKMHQLGWTKPGAFDSHEDEVALWHVVARYHAFLDLMAASPGEFLVPTLDIDLGWHTHQLRSHEYGPDTMKYVNVFVDHEDKVEETRLTNSFDGTGTAWRKRFGQPYSYCGCPLPGNSVGQRLSRLMSGVGVGFAHAHGHGHGGGGTHPQYLQPPKSWSGKTASGTHPSAHNLMFPGRATAASSSEQNKLKAEKKAEKERAKAKARGKCVLDPAFLVPVPLFVDKGPGAGNCAAVSGHLMNGERGGCTASAPACRSNYTDTLPRLGVAPSSKLIGSQAEPAAAAAAPGPVISKPPPPVHVQPQPKPAPRVQAKPTRTAQPARRAAGGGGGGGGYRSTALRSATPGYAYHDDSTYLSLAAIAIASSSCPGILLASTNHHPKSAPMLAATSDNLDAEPMRSKRNCTSRVSHSSTPAKRLPVTPRLRVLGVVSFLAKRVIDEYGRCCPPAAAAATAWNRVVFGCLDLATTQDALQGHETVLFTNGDGNPTPTLAI</sequence>
<feature type="region of interest" description="Disordered" evidence="1">
    <location>
        <begin position="636"/>
        <end position="688"/>
    </location>
</feature>
<evidence type="ECO:0000313" key="3">
    <source>
        <dbReference type="Proteomes" id="UP000613580"/>
    </source>
</evidence>
<evidence type="ECO:0000313" key="2">
    <source>
        <dbReference type="EMBL" id="KAF7304485.1"/>
    </source>
</evidence>
<feature type="compositionally biased region" description="Polar residues" evidence="1">
    <location>
        <begin position="511"/>
        <end position="521"/>
    </location>
</feature>
<protein>
    <submittedName>
        <fullName evidence="2">Uncharacterized protein</fullName>
    </submittedName>
</protein>
<gene>
    <name evidence="2" type="ORF">HMN09_00850800</name>
</gene>
<dbReference type="InterPro" id="IPR009836">
    <property type="entry name" value="GRDP-like"/>
</dbReference>